<comment type="caution">
    <text evidence="1">The sequence shown here is derived from an EMBL/GenBank/DDBJ whole genome shotgun (WGS) entry which is preliminary data.</text>
</comment>
<evidence type="ECO:0000313" key="2">
    <source>
        <dbReference type="Proteomes" id="UP001417504"/>
    </source>
</evidence>
<keyword evidence="2" id="KW-1185">Reference proteome</keyword>
<dbReference type="AlphaFoldDB" id="A0AAP0P0U3"/>
<dbReference type="EMBL" id="JBBNAE010000005">
    <property type="protein sequence ID" value="KAK9124705.1"/>
    <property type="molecule type" value="Genomic_DNA"/>
</dbReference>
<gene>
    <name evidence="1" type="ORF">Sjap_014307</name>
</gene>
<protein>
    <submittedName>
        <fullName evidence="1">Uncharacterized protein</fullName>
    </submittedName>
</protein>
<sequence length="64" mass="7517">MSKRKYRKLKNSPKELFSSFLFFIKLNAGTKEEFFLKIMNPTALIYTFVDRSIVSTCKCNEISI</sequence>
<organism evidence="1 2">
    <name type="scientific">Stephania japonica</name>
    <dbReference type="NCBI Taxonomy" id="461633"/>
    <lineage>
        <taxon>Eukaryota</taxon>
        <taxon>Viridiplantae</taxon>
        <taxon>Streptophyta</taxon>
        <taxon>Embryophyta</taxon>
        <taxon>Tracheophyta</taxon>
        <taxon>Spermatophyta</taxon>
        <taxon>Magnoliopsida</taxon>
        <taxon>Ranunculales</taxon>
        <taxon>Menispermaceae</taxon>
        <taxon>Menispermoideae</taxon>
        <taxon>Cissampelideae</taxon>
        <taxon>Stephania</taxon>
    </lineage>
</organism>
<name>A0AAP0P0U3_9MAGN</name>
<accession>A0AAP0P0U3</accession>
<reference evidence="1 2" key="1">
    <citation type="submission" date="2024-01" db="EMBL/GenBank/DDBJ databases">
        <title>Genome assemblies of Stephania.</title>
        <authorList>
            <person name="Yang L."/>
        </authorList>
    </citation>
    <scope>NUCLEOTIDE SEQUENCE [LARGE SCALE GENOMIC DNA]</scope>
    <source>
        <strain evidence="1">QJT</strain>
        <tissue evidence="1">Leaf</tissue>
    </source>
</reference>
<proteinExistence type="predicted"/>
<evidence type="ECO:0000313" key="1">
    <source>
        <dbReference type="EMBL" id="KAK9124705.1"/>
    </source>
</evidence>
<dbReference type="Proteomes" id="UP001417504">
    <property type="component" value="Unassembled WGS sequence"/>
</dbReference>